<dbReference type="EMBL" id="CAUYUJ010020507">
    <property type="protein sequence ID" value="CAK0898814.1"/>
    <property type="molecule type" value="Genomic_DNA"/>
</dbReference>
<keyword evidence="2" id="KW-1185">Reference proteome</keyword>
<proteinExistence type="predicted"/>
<protein>
    <recommendedName>
        <fullName evidence="3">NAD(+)--protein-arginine ADP-ribosyltransferase</fullName>
    </recommendedName>
</protein>
<feature type="non-terminal residue" evidence="1">
    <location>
        <position position="84"/>
    </location>
</feature>
<evidence type="ECO:0000313" key="2">
    <source>
        <dbReference type="Proteomes" id="UP001189429"/>
    </source>
</evidence>
<accession>A0ABN9XL40</accession>
<comment type="caution">
    <text evidence="1">The sequence shown here is derived from an EMBL/GenBank/DDBJ whole genome shotgun (WGS) entry which is preliminary data.</text>
</comment>
<name>A0ABN9XL40_9DINO</name>
<reference evidence="1" key="1">
    <citation type="submission" date="2023-10" db="EMBL/GenBank/DDBJ databases">
        <authorList>
            <person name="Chen Y."/>
            <person name="Shah S."/>
            <person name="Dougan E. K."/>
            <person name="Thang M."/>
            <person name="Chan C."/>
        </authorList>
    </citation>
    <scope>NUCLEOTIDE SEQUENCE [LARGE SCALE GENOMIC DNA]</scope>
</reference>
<evidence type="ECO:0000313" key="1">
    <source>
        <dbReference type="EMBL" id="CAK0898814.1"/>
    </source>
</evidence>
<evidence type="ECO:0008006" key="3">
    <source>
        <dbReference type="Google" id="ProtNLM"/>
    </source>
</evidence>
<gene>
    <name evidence="1" type="ORF">PCOR1329_LOCUS76509</name>
</gene>
<sequence length="84" mass="9562">MSLQQRDMKVLSKIEGYLYYLMSALEKPAPEPERVFFRGVPKSAYEVVRKNYTSGRRVHWSGISSISEDEQVSTTFAQAEGAVE</sequence>
<dbReference type="Proteomes" id="UP001189429">
    <property type="component" value="Unassembled WGS sequence"/>
</dbReference>
<organism evidence="1 2">
    <name type="scientific">Prorocentrum cordatum</name>
    <dbReference type="NCBI Taxonomy" id="2364126"/>
    <lineage>
        <taxon>Eukaryota</taxon>
        <taxon>Sar</taxon>
        <taxon>Alveolata</taxon>
        <taxon>Dinophyceae</taxon>
        <taxon>Prorocentrales</taxon>
        <taxon>Prorocentraceae</taxon>
        <taxon>Prorocentrum</taxon>
    </lineage>
</organism>